<evidence type="ECO:0000313" key="2">
    <source>
        <dbReference type="Proteomes" id="UP001163603"/>
    </source>
</evidence>
<evidence type="ECO:0000313" key="1">
    <source>
        <dbReference type="EMBL" id="KAJ0009895.1"/>
    </source>
</evidence>
<organism evidence="1 2">
    <name type="scientific">Pistacia integerrima</name>
    <dbReference type="NCBI Taxonomy" id="434235"/>
    <lineage>
        <taxon>Eukaryota</taxon>
        <taxon>Viridiplantae</taxon>
        <taxon>Streptophyta</taxon>
        <taxon>Embryophyta</taxon>
        <taxon>Tracheophyta</taxon>
        <taxon>Spermatophyta</taxon>
        <taxon>Magnoliopsida</taxon>
        <taxon>eudicotyledons</taxon>
        <taxon>Gunneridae</taxon>
        <taxon>Pentapetalae</taxon>
        <taxon>rosids</taxon>
        <taxon>malvids</taxon>
        <taxon>Sapindales</taxon>
        <taxon>Anacardiaceae</taxon>
        <taxon>Pistacia</taxon>
    </lineage>
</organism>
<name>A0ACC0X3I9_9ROSI</name>
<reference evidence="2" key="1">
    <citation type="journal article" date="2023" name="G3 (Bethesda)">
        <title>Genome assembly and association tests identify interacting loci associated with vigor, precocity, and sex in interspecific pistachio rootstocks.</title>
        <authorList>
            <person name="Palmer W."/>
            <person name="Jacygrad E."/>
            <person name="Sagayaradj S."/>
            <person name="Cavanaugh K."/>
            <person name="Han R."/>
            <person name="Bertier L."/>
            <person name="Beede B."/>
            <person name="Kafkas S."/>
            <person name="Golino D."/>
            <person name="Preece J."/>
            <person name="Michelmore R."/>
        </authorList>
    </citation>
    <scope>NUCLEOTIDE SEQUENCE [LARGE SCALE GENOMIC DNA]</scope>
</reference>
<accession>A0ACC0X3I9</accession>
<gene>
    <name evidence="1" type="ORF">Pint_33165</name>
</gene>
<proteinExistence type="predicted"/>
<sequence>MLPCFLVQVATGFAMTFYYRRTVTMAFASVQYIMIEANFGWLIRSVHRWSASMTVLMIILHVFCVYLIGGFKKPCKLTWAIVRGSSGRNDHIFWCNRLFFTLGPNWVSGSQNYNGRTEKRFW</sequence>
<keyword evidence="2" id="KW-1185">Reference proteome</keyword>
<protein>
    <submittedName>
        <fullName evidence="1">Uncharacterized protein</fullName>
    </submittedName>
</protein>
<dbReference type="EMBL" id="CM047749">
    <property type="protein sequence ID" value="KAJ0009895.1"/>
    <property type="molecule type" value="Genomic_DNA"/>
</dbReference>
<dbReference type="Proteomes" id="UP001163603">
    <property type="component" value="Chromosome 14"/>
</dbReference>
<comment type="caution">
    <text evidence="1">The sequence shown here is derived from an EMBL/GenBank/DDBJ whole genome shotgun (WGS) entry which is preliminary data.</text>
</comment>